<sequence length="234" mass="26049">MLPHVRVILAQTEAIEQKAKEAHGEAMGKLRLGSIPSVCLRLLAGVLTRFQAEYPDIEVVLFEGKLHEVYEWIISSIIDVGLVLHPAKEIKSTLMSTSELYVIVPPHHRLYTQGAVTLRELREEPFIMPRIGCAFLQQAGLEWGRTEPTIRYHAGDMTTILAMVREGLGVSLLPRMMLPEKMEGIALLPLDPPRYMQPGFAIKSQDLASPGARWFLQTAVAWAQEQASLSSAAK</sequence>
<dbReference type="Gene3D" id="3.40.190.290">
    <property type="match status" value="1"/>
</dbReference>
<comment type="caution">
    <text evidence="6">The sequence shown here is derived from an EMBL/GenBank/DDBJ whole genome shotgun (WGS) entry which is preliminary data.</text>
</comment>
<dbReference type="EMBL" id="BIFQ01000002">
    <property type="protein sequence ID" value="GCE09355.1"/>
    <property type="molecule type" value="Genomic_DNA"/>
</dbReference>
<comment type="similarity">
    <text evidence="1">Belongs to the LysR transcriptional regulatory family.</text>
</comment>
<keyword evidence="3" id="KW-0238">DNA-binding</keyword>
<evidence type="ECO:0000259" key="5">
    <source>
        <dbReference type="Pfam" id="PF03466"/>
    </source>
</evidence>
<dbReference type="OrthoDB" id="9803735at2"/>
<evidence type="ECO:0000256" key="3">
    <source>
        <dbReference type="ARBA" id="ARBA00023125"/>
    </source>
</evidence>
<feature type="domain" description="LysR substrate-binding" evidence="5">
    <location>
        <begin position="24"/>
        <end position="222"/>
    </location>
</feature>
<evidence type="ECO:0000256" key="2">
    <source>
        <dbReference type="ARBA" id="ARBA00023015"/>
    </source>
</evidence>
<dbReference type="GO" id="GO:0003700">
    <property type="term" value="F:DNA-binding transcription factor activity"/>
    <property type="evidence" value="ECO:0007669"/>
    <property type="project" value="TreeGrafter"/>
</dbReference>
<reference evidence="7" key="1">
    <citation type="submission" date="2018-12" db="EMBL/GenBank/DDBJ databases">
        <title>Tengunoibacter tsumagoiensis gen. nov., sp. nov., Dictyobacter kobayashii sp. nov., D. alpinus sp. nov., and D. joshuensis sp. nov. and description of Dictyobacteraceae fam. nov. within the order Ktedonobacterales isolated from Tengu-no-mugimeshi.</title>
        <authorList>
            <person name="Wang C.M."/>
            <person name="Zheng Y."/>
            <person name="Sakai Y."/>
            <person name="Toyoda A."/>
            <person name="Minakuchi Y."/>
            <person name="Abe K."/>
            <person name="Yokota A."/>
            <person name="Yabe S."/>
        </authorList>
    </citation>
    <scope>NUCLEOTIDE SEQUENCE [LARGE SCALE GENOMIC DNA]</scope>
    <source>
        <strain evidence="7">S-27</strain>
    </source>
</reference>
<dbReference type="Pfam" id="PF03466">
    <property type="entry name" value="LysR_substrate"/>
    <property type="match status" value="1"/>
</dbReference>
<organism evidence="6 7">
    <name type="scientific">Dictyobacter aurantiacus</name>
    <dbReference type="NCBI Taxonomy" id="1936993"/>
    <lineage>
        <taxon>Bacteria</taxon>
        <taxon>Bacillati</taxon>
        <taxon>Chloroflexota</taxon>
        <taxon>Ktedonobacteria</taxon>
        <taxon>Ktedonobacterales</taxon>
        <taxon>Dictyobacteraceae</taxon>
        <taxon>Dictyobacter</taxon>
    </lineage>
</organism>
<dbReference type="GO" id="GO:0003677">
    <property type="term" value="F:DNA binding"/>
    <property type="evidence" value="ECO:0007669"/>
    <property type="project" value="UniProtKB-KW"/>
</dbReference>
<evidence type="ECO:0000256" key="4">
    <source>
        <dbReference type="ARBA" id="ARBA00023163"/>
    </source>
</evidence>
<proteinExistence type="inferred from homology"/>
<dbReference type="InterPro" id="IPR005119">
    <property type="entry name" value="LysR_subst-bd"/>
</dbReference>
<name>A0A401ZR62_9CHLR</name>
<evidence type="ECO:0000256" key="1">
    <source>
        <dbReference type="ARBA" id="ARBA00009437"/>
    </source>
</evidence>
<dbReference type="CDD" id="cd05466">
    <property type="entry name" value="PBP2_LTTR_substrate"/>
    <property type="match status" value="1"/>
</dbReference>
<dbReference type="PANTHER" id="PTHR30346:SF0">
    <property type="entry name" value="HCA OPERON TRANSCRIPTIONAL ACTIVATOR HCAR"/>
    <property type="match status" value="1"/>
</dbReference>
<evidence type="ECO:0000313" key="6">
    <source>
        <dbReference type="EMBL" id="GCE09355.1"/>
    </source>
</evidence>
<keyword evidence="2" id="KW-0805">Transcription regulation</keyword>
<dbReference type="RefSeq" id="WP_160146289.1">
    <property type="nucleotide sequence ID" value="NZ_BIFQ01000002.1"/>
</dbReference>
<dbReference type="Proteomes" id="UP000287224">
    <property type="component" value="Unassembled WGS sequence"/>
</dbReference>
<evidence type="ECO:0000313" key="7">
    <source>
        <dbReference type="Proteomes" id="UP000287224"/>
    </source>
</evidence>
<accession>A0A401ZR62</accession>
<dbReference type="AlphaFoldDB" id="A0A401ZR62"/>
<dbReference type="GO" id="GO:0032993">
    <property type="term" value="C:protein-DNA complex"/>
    <property type="evidence" value="ECO:0007669"/>
    <property type="project" value="TreeGrafter"/>
</dbReference>
<dbReference type="PANTHER" id="PTHR30346">
    <property type="entry name" value="TRANSCRIPTIONAL DUAL REGULATOR HCAR-RELATED"/>
    <property type="match status" value="1"/>
</dbReference>
<dbReference type="SUPFAM" id="SSF53850">
    <property type="entry name" value="Periplasmic binding protein-like II"/>
    <property type="match status" value="1"/>
</dbReference>
<protein>
    <submittedName>
        <fullName evidence="6">LysR family transcriptional regulator</fullName>
    </submittedName>
</protein>
<gene>
    <name evidence="6" type="ORF">KDAU_66840</name>
</gene>
<keyword evidence="7" id="KW-1185">Reference proteome</keyword>
<keyword evidence="4" id="KW-0804">Transcription</keyword>